<keyword evidence="2" id="KW-1185">Reference proteome</keyword>
<name>A0A0V0RIY3_9BILA</name>
<comment type="caution">
    <text evidence="1">The sequence shown here is derived from an EMBL/GenBank/DDBJ whole genome shotgun (WGS) entry which is preliminary data.</text>
</comment>
<sequence>MTLGLCAPAGHDRTAAVHWKASDLRAGVSRKKLCCISETKTTAGHGWVEQLLQAGSIWSNVFCQRGWEKSLPSVKMATLYD</sequence>
<organism evidence="1 2">
    <name type="scientific">Trichinella nelsoni</name>
    <dbReference type="NCBI Taxonomy" id="6336"/>
    <lineage>
        <taxon>Eukaryota</taxon>
        <taxon>Metazoa</taxon>
        <taxon>Ecdysozoa</taxon>
        <taxon>Nematoda</taxon>
        <taxon>Enoplea</taxon>
        <taxon>Dorylaimia</taxon>
        <taxon>Trichinellida</taxon>
        <taxon>Trichinellidae</taxon>
        <taxon>Trichinella</taxon>
    </lineage>
</organism>
<evidence type="ECO:0000313" key="1">
    <source>
        <dbReference type="EMBL" id="KRX14264.1"/>
    </source>
</evidence>
<reference evidence="1 2" key="1">
    <citation type="submission" date="2015-01" db="EMBL/GenBank/DDBJ databases">
        <title>Evolution of Trichinella species and genotypes.</title>
        <authorList>
            <person name="Korhonen P.K."/>
            <person name="Edoardo P."/>
            <person name="Giuseppe L.R."/>
            <person name="Gasser R.B."/>
        </authorList>
    </citation>
    <scope>NUCLEOTIDE SEQUENCE [LARGE SCALE GENOMIC DNA]</scope>
    <source>
        <strain evidence="1">ISS37</strain>
    </source>
</reference>
<proteinExistence type="predicted"/>
<accession>A0A0V0RIY3</accession>
<dbReference type="AlphaFoldDB" id="A0A0V0RIY3"/>
<dbReference type="Proteomes" id="UP000054630">
    <property type="component" value="Unassembled WGS sequence"/>
</dbReference>
<protein>
    <submittedName>
        <fullName evidence="1">Uncharacterized protein</fullName>
    </submittedName>
</protein>
<gene>
    <name evidence="1" type="ORF">T07_13137</name>
</gene>
<dbReference type="EMBL" id="JYDL01000165">
    <property type="protein sequence ID" value="KRX14264.1"/>
    <property type="molecule type" value="Genomic_DNA"/>
</dbReference>
<dbReference type="OrthoDB" id="10442096at2759"/>
<evidence type="ECO:0000313" key="2">
    <source>
        <dbReference type="Proteomes" id="UP000054630"/>
    </source>
</evidence>